<evidence type="ECO:0000256" key="1">
    <source>
        <dbReference type="ARBA" id="ARBA00012528"/>
    </source>
</evidence>
<evidence type="ECO:0000256" key="3">
    <source>
        <dbReference type="SAM" id="Phobius"/>
    </source>
</evidence>
<keyword evidence="6" id="KW-0808">Transferase</keyword>
<dbReference type="SUPFAM" id="SSF55073">
    <property type="entry name" value="Nucleotide cyclase"/>
    <property type="match status" value="1"/>
</dbReference>
<evidence type="ECO:0000256" key="2">
    <source>
        <dbReference type="SAM" id="Coils"/>
    </source>
</evidence>
<keyword evidence="4" id="KW-0732">Signal</keyword>
<dbReference type="InterPro" id="IPR029787">
    <property type="entry name" value="Nucleotide_cyclase"/>
</dbReference>
<comment type="caution">
    <text evidence="6">The sequence shown here is derived from an EMBL/GenBank/DDBJ whole genome shotgun (WGS) entry which is preliminary data.</text>
</comment>
<dbReference type="InterPro" id="IPR050469">
    <property type="entry name" value="Diguanylate_Cyclase"/>
</dbReference>
<dbReference type="EMBL" id="JAYFUH010000036">
    <property type="protein sequence ID" value="MEA5666075.1"/>
    <property type="molecule type" value="Genomic_DNA"/>
</dbReference>
<dbReference type="Gene3D" id="3.30.70.270">
    <property type="match status" value="1"/>
</dbReference>
<keyword evidence="3" id="KW-0812">Transmembrane</keyword>
<dbReference type="PANTHER" id="PTHR45138">
    <property type="entry name" value="REGULATORY COMPONENTS OF SENSORY TRANSDUCTION SYSTEM"/>
    <property type="match status" value="1"/>
</dbReference>
<name>A0ABU5V1V2_9GAMM</name>
<gene>
    <name evidence="6" type="ORF">VA603_00795</name>
</gene>
<dbReference type="InterPro" id="IPR013783">
    <property type="entry name" value="Ig-like_fold"/>
</dbReference>
<keyword evidence="7" id="KW-1185">Reference proteome</keyword>
<evidence type="ECO:0000313" key="7">
    <source>
        <dbReference type="Proteomes" id="UP001301653"/>
    </source>
</evidence>
<dbReference type="Gene3D" id="2.130.10.10">
    <property type="entry name" value="YVTN repeat-like/Quinoprotein amine dehydrogenase"/>
    <property type="match status" value="3"/>
</dbReference>
<keyword evidence="2" id="KW-0175">Coiled coil</keyword>
<reference evidence="6 7" key="1">
    <citation type="submission" date="2023-12" db="EMBL/GenBank/DDBJ databases">
        <title>Stenotrophomonas guangdongensis sp. nov., isolated from wilted pepper plants (Capsicum annuum).</title>
        <authorList>
            <person name="Qiu M."/>
            <person name="Li Y."/>
            <person name="Liu Q."/>
            <person name="Zhang X."/>
            <person name="Huang Y."/>
            <person name="Guo R."/>
            <person name="Hu M."/>
            <person name="Zhou J."/>
            <person name="Zhou X."/>
        </authorList>
    </citation>
    <scope>NUCLEOTIDE SEQUENCE [LARGE SCALE GENOMIC DNA]</scope>
    <source>
        <strain evidence="6 7">MH1</strain>
    </source>
</reference>
<dbReference type="Proteomes" id="UP001301653">
    <property type="component" value="Unassembled WGS sequence"/>
</dbReference>
<dbReference type="CDD" id="cd01949">
    <property type="entry name" value="GGDEF"/>
    <property type="match status" value="1"/>
</dbReference>
<dbReference type="EC" id="2.7.7.65" evidence="1"/>
<dbReference type="InterPro" id="IPR011123">
    <property type="entry name" value="Y_Y_Y"/>
</dbReference>
<evidence type="ECO:0000259" key="5">
    <source>
        <dbReference type="PROSITE" id="PS50887"/>
    </source>
</evidence>
<protein>
    <recommendedName>
        <fullName evidence="1">diguanylate cyclase</fullName>
        <ecNumber evidence="1">2.7.7.65</ecNumber>
    </recommendedName>
</protein>
<organism evidence="6 7">
    <name type="scientific">Stenotrophomonas capsici</name>
    <dbReference type="NCBI Taxonomy" id="3110230"/>
    <lineage>
        <taxon>Bacteria</taxon>
        <taxon>Pseudomonadati</taxon>
        <taxon>Pseudomonadota</taxon>
        <taxon>Gammaproteobacteria</taxon>
        <taxon>Lysobacterales</taxon>
        <taxon>Lysobacteraceae</taxon>
        <taxon>Stenotrophomonas</taxon>
    </lineage>
</organism>
<dbReference type="Pfam" id="PF07495">
    <property type="entry name" value="Y_Y_Y"/>
    <property type="match status" value="1"/>
</dbReference>
<feature type="domain" description="GGDEF" evidence="5">
    <location>
        <begin position="854"/>
        <end position="984"/>
    </location>
</feature>
<feature type="chain" id="PRO_5045529915" description="diguanylate cyclase" evidence="4">
    <location>
        <begin position="43"/>
        <end position="984"/>
    </location>
</feature>
<dbReference type="SUPFAM" id="SSF63829">
    <property type="entry name" value="Calcium-dependent phosphotriesterase"/>
    <property type="match status" value="2"/>
</dbReference>
<dbReference type="NCBIfam" id="TIGR00254">
    <property type="entry name" value="GGDEF"/>
    <property type="match status" value="1"/>
</dbReference>
<proteinExistence type="predicted"/>
<sequence length="984" mass="107619">MPRPLHHFPNPVTRAIARVAGCCLWVLLAVLLAVLAAPLAQAARHTVAGWDMEQGLPHNLVQAVAQDNEGFIWLGTWEGVVRFNGRSFTVFDRQNTPGVELSGVPTLLADRDGGMLFGTINDGLYRYHRGRWEALGGEQARHLSITALLRDADGTLWVGAKERLLRLSTEGELRDVGLSPGLPEATITALAQSADGTMLVATERGVFQLRGSQATAWQDSAGWVVRDLVGDGKGGWLVAADDGVHWLRGNGTREHLYPGERVERLRRDAGGDLWLSLSAGRLERFGAGQRERIAIPGQVSPALMIDREGLVWAGSTDGLFRIDEGAAQGLTETEGLGSNYVRAVIQSADGTVWIGHSEGLDRLDGGQLRRVLLVPGARRDASVLALAVAPGTLWAGTYNHGVLRLDADGTVRQQVVLPGTVQPLVRALCVDADGGLWIGSAEGLFHYRDGHLRRYGLEEGLPGAAVHALYRDAGGVLWIGTNAGMASFGADGKLQSWSVQSGFPASYVFDFLGDGNGDLWIATDHGLLRKRGLDVQVFDHRRGLPRDKVFRIIDDGRGHLWLPSNQGVFRLDRNDLVGVAAGARSQLAVHVIDHTDGMPSSQANGASSPAGWLARDGRLMFPTAEGLAVIDPLRVDGNARLRRSPVVIEGVVIDGTPQAPQERYALPPEVERIEVAYTGLGFRAPDKMRYRYRLEGFDADWVEAGERTEAVYTNLAPGNYQLRVQAMTLPLDWQDARRVGEARLQLSVATPYWRRPWVMAMGVVALLGLVLVLVAWRTASYRRRQRLLSTEIAARTQELSEKNRALQQADAERDHLLRRLEHMAMHDVLTGLPNRRAGDAYLQQAMREAERDGAPLHVALLDIDHFKQINDGHGHEAGDQVLRDVASLLQLQLGENQFVSRHGGEEFLIVLRGMSLPAAAEQLQAVRMQLARLRLEELGADTHITVCMGLASLGPGQQTVRTLLAAADRQLYRAKHEGRNRVAH</sequence>
<dbReference type="InterPro" id="IPR011110">
    <property type="entry name" value="Reg_prop"/>
</dbReference>
<dbReference type="Gene3D" id="2.60.40.10">
    <property type="entry name" value="Immunoglobulins"/>
    <property type="match status" value="1"/>
</dbReference>
<evidence type="ECO:0000313" key="6">
    <source>
        <dbReference type="EMBL" id="MEA5666075.1"/>
    </source>
</evidence>
<dbReference type="InterPro" id="IPR043128">
    <property type="entry name" value="Rev_trsase/Diguanyl_cyclase"/>
</dbReference>
<keyword evidence="3" id="KW-0472">Membrane</keyword>
<feature type="coiled-coil region" evidence="2">
    <location>
        <begin position="792"/>
        <end position="819"/>
    </location>
</feature>
<dbReference type="RefSeq" id="WP_323437656.1">
    <property type="nucleotide sequence ID" value="NZ_JAYFUH010000036.1"/>
</dbReference>
<dbReference type="PANTHER" id="PTHR45138:SF24">
    <property type="entry name" value="DIGUANYLATE CYCLASE DGCC-RELATED"/>
    <property type="match status" value="1"/>
</dbReference>
<dbReference type="Pfam" id="PF07494">
    <property type="entry name" value="Reg_prop"/>
    <property type="match status" value="2"/>
</dbReference>
<dbReference type="PROSITE" id="PS50887">
    <property type="entry name" value="GGDEF"/>
    <property type="match status" value="1"/>
</dbReference>
<feature type="transmembrane region" description="Helical" evidence="3">
    <location>
        <begin position="757"/>
        <end position="776"/>
    </location>
</feature>
<dbReference type="SMART" id="SM00267">
    <property type="entry name" value="GGDEF"/>
    <property type="match status" value="1"/>
</dbReference>
<keyword evidence="3" id="KW-1133">Transmembrane helix</keyword>
<keyword evidence="6" id="KW-0548">Nucleotidyltransferase</keyword>
<dbReference type="Pfam" id="PF00990">
    <property type="entry name" value="GGDEF"/>
    <property type="match status" value="1"/>
</dbReference>
<feature type="signal peptide" evidence="4">
    <location>
        <begin position="1"/>
        <end position="42"/>
    </location>
</feature>
<evidence type="ECO:0000256" key="4">
    <source>
        <dbReference type="SAM" id="SignalP"/>
    </source>
</evidence>
<accession>A0ABU5V1V2</accession>
<dbReference type="GO" id="GO:0052621">
    <property type="term" value="F:diguanylate cyclase activity"/>
    <property type="evidence" value="ECO:0007669"/>
    <property type="project" value="UniProtKB-EC"/>
</dbReference>
<dbReference type="InterPro" id="IPR015943">
    <property type="entry name" value="WD40/YVTN_repeat-like_dom_sf"/>
</dbReference>
<dbReference type="InterPro" id="IPR000160">
    <property type="entry name" value="GGDEF_dom"/>
</dbReference>